<keyword evidence="2" id="KW-1185">Reference proteome</keyword>
<name>A0ABS2QE20_9BACI</name>
<comment type="caution">
    <text evidence="1">The sequence shown here is derived from an EMBL/GenBank/DDBJ whole genome shotgun (WGS) entry which is preliminary data.</text>
</comment>
<accession>A0ABS2QE20</accession>
<dbReference type="Proteomes" id="UP000823486">
    <property type="component" value="Unassembled WGS sequence"/>
</dbReference>
<dbReference type="Gene3D" id="2.60.40.790">
    <property type="match status" value="1"/>
</dbReference>
<dbReference type="RefSeq" id="WP_204538870.1">
    <property type="nucleotide sequence ID" value="NZ_JAFBFI010000002.1"/>
</dbReference>
<sequence>MDFDEWMKAYSLDPFTTYLDYTVFRVDVFNTVEAYIVEALLDHCHSKDYMVLVKENELVIRLLVEKEHLERKIYFPSSIHSKTIQSTLKDDILEVKVFK</sequence>
<dbReference type="CDD" id="cd00298">
    <property type="entry name" value="ACD_sHsps_p23-like"/>
    <property type="match status" value="1"/>
</dbReference>
<evidence type="ECO:0000313" key="1">
    <source>
        <dbReference type="EMBL" id="MBM7691412.1"/>
    </source>
</evidence>
<reference evidence="1 2" key="1">
    <citation type="submission" date="2021-01" db="EMBL/GenBank/DDBJ databases">
        <title>Genomic Encyclopedia of Type Strains, Phase IV (KMG-IV): sequencing the most valuable type-strain genomes for metagenomic binning, comparative biology and taxonomic classification.</title>
        <authorList>
            <person name="Goeker M."/>
        </authorList>
    </citation>
    <scope>NUCLEOTIDE SEQUENCE [LARGE SCALE GENOMIC DNA]</scope>
    <source>
        <strain evidence="1 2">DSM 105482</strain>
    </source>
</reference>
<proteinExistence type="predicted"/>
<dbReference type="SUPFAM" id="SSF49764">
    <property type="entry name" value="HSP20-like chaperones"/>
    <property type="match status" value="1"/>
</dbReference>
<dbReference type="InterPro" id="IPR008978">
    <property type="entry name" value="HSP20-like_chaperone"/>
</dbReference>
<dbReference type="EMBL" id="JAFBFI010000002">
    <property type="protein sequence ID" value="MBM7691412.1"/>
    <property type="molecule type" value="Genomic_DNA"/>
</dbReference>
<organism evidence="1 2">
    <name type="scientific">Peribacillus deserti</name>
    <dbReference type="NCBI Taxonomy" id="673318"/>
    <lineage>
        <taxon>Bacteria</taxon>
        <taxon>Bacillati</taxon>
        <taxon>Bacillota</taxon>
        <taxon>Bacilli</taxon>
        <taxon>Bacillales</taxon>
        <taxon>Bacillaceae</taxon>
        <taxon>Peribacillus</taxon>
    </lineage>
</organism>
<evidence type="ECO:0000313" key="2">
    <source>
        <dbReference type="Proteomes" id="UP000823486"/>
    </source>
</evidence>
<protein>
    <submittedName>
        <fullName evidence="1">HSP20 family molecular chaperone IbpA</fullName>
    </submittedName>
</protein>
<gene>
    <name evidence="1" type="ORF">JOC77_000817</name>
</gene>